<gene>
    <name evidence="1" type="ORF">AK812_SmicGene47978</name>
</gene>
<comment type="caution">
    <text evidence="1">The sequence shown here is derived from an EMBL/GenBank/DDBJ whole genome shotgun (WGS) entry which is preliminary data.</text>
</comment>
<organism evidence="1 2">
    <name type="scientific">Symbiodinium microadriaticum</name>
    <name type="common">Dinoflagellate</name>
    <name type="synonym">Zooxanthella microadriatica</name>
    <dbReference type="NCBI Taxonomy" id="2951"/>
    <lineage>
        <taxon>Eukaryota</taxon>
        <taxon>Sar</taxon>
        <taxon>Alveolata</taxon>
        <taxon>Dinophyceae</taxon>
        <taxon>Suessiales</taxon>
        <taxon>Symbiodiniaceae</taxon>
        <taxon>Symbiodinium</taxon>
    </lineage>
</organism>
<evidence type="ECO:0000313" key="1">
    <source>
        <dbReference type="EMBL" id="OLP72978.1"/>
    </source>
</evidence>
<accession>A0A1Q9BQK7</accession>
<evidence type="ECO:0000313" key="2">
    <source>
        <dbReference type="Proteomes" id="UP000186817"/>
    </source>
</evidence>
<feature type="non-terminal residue" evidence="1">
    <location>
        <position position="1"/>
    </location>
</feature>
<dbReference type="Proteomes" id="UP000186817">
    <property type="component" value="Unassembled WGS sequence"/>
</dbReference>
<keyword evidence="2" id="KW-1185">Reference proteome</keyword>
<name>A0A1Q9BQK7_SYMMI</name>
<dbReference type="AlphaFoldDB" id="A0A1Q9BQK7"/>
<dbReference type="EMBL" id="LSRX01006801">
    <property type="protein sequence ID" value="OLP72978.1"/>
    <property type="molecule type" value="Genomic_DNA"/>
</dbReference>
<feature type="non-terminal residue" evidence="1">
    <location>
        <position position="39"/>
    </location>
</feature>
<protein>
    <submittedName>
        <fullName evidence="1">Uncharacterized protein</fullName>
    </submittedName>
</protein>
<proteinExistence type="predicted"/>
<sequence length="39" mass="4222">ASSAAAASSRSSRGKGATASECYLRCWQPSYPTQKAWWI</sequence>
<reference evidence="1 2" key="1">
    <citation type="submission" date="2016-02" db="EMBL/GenBank/DDBJ databases">
        <title>Genome analysis of coral dinoflagellate symbionts highlights evolutionary adaptations to a symbiotic lifestyle.</title>
        <authorList>
            <person name="Aranda M."/>
            <person name="Li Y."/>
            <person name="Liew Y.J."/>
            <person name="Baumgarten S."/>
            <person name="Simakov O."/>
            <person name="Wilson M."/>
            <person name="Piel J."/>
            <person name="Ashoor H."/>
            <person name="Bougouffa S."/>
            <person name="Bajic V.B."/>
            <person name="Ryu T."/>
            <person name="Ravasi T."/>
            <person name="Bayer T."/>
            <person name="Micklem G."/>
            <person name="Kim H."/>
            <person name="Bhak J."/>
            <person name="Lajeunesse T.C."/>
            <person name="Voolstra C.R."/>
        </authorList>
    </citation>
    <scope>NUCLEOTIDE SEQUENCE [LARGE SCALE GENOMIC DNA]</scope>
    <source>
        <strain evidence="1 2">CCMP2467</strain>
    </source>
</reference>